<comment type="caution">
    <text evidence="1">The sequence shown here is derived from an EMBL/GenBank/DDBJ whole genome shotgun (WGS) entry which is preliminary data.</text>
</comment>
<dbReference type="Proteomes" id="UP000324222">
    <property type="component" value="Unassembled WGS sequence"/>
</dbReference>
<name>A0A5B7DHR1_PORTR</name>
<gene>
    <name evidence="1" type="ORF">E2C01_013609</name>
</gene>
<proteinExistence type="predicted"/>
<keyword evidence="2" id="KW-1185">Reference proteome</keyword>
<accession>A0A5B7DHR1</accession>
<evidence type="ECO:0000313" key="1">
    <source>
        <dbReference type="EMBL" id="MPC20656.1"/>
    </source>
</evidence>
<organism evidence="1 2">
    <name type="scientific">Portunus trituberculatus</name>
    <name type="common">Swimming crab</name>
    <name type="synonym">Neptunus trituberculatus</name>
    <dbReference type="NCBI Taxonomy" id="210409"/>
    <lineage>
        <taxon>Eukaryota</taxon>
        <taxon>Metazoa</taxon>
        <taxon>Ecdysozoa</taxon>
        <taxon>Arthropoda</taxon>
        <taxon>Crustacea</taxon>
        <taxon>Multicrustacea</taxon>
        <taxon>Malacostraca</taxon>
        <taxon>Eumalacostraca</taxon>
        <taxon>Eucarida</taxon>
        <taxon>Decapoda</taxon>
        <taxon>Pleocyemata</taxon>
        <taxon>Brachyura</taxon>
        <taxon>Eubrachyura</taxon>
        <taxon>Portunoidea</taxon>
        <taxon>Portunidae</taxon>
        <taxon>Portuninae</taxon>
        <taxon>Portunus</taxon>
    </lineage>
</organism>
<sequence length="78" mass="9031">MDNAGQWSKEVLQLTMLNTVNQWVEESIRYRGGRRTIEYSHAANTTLRGRAEQLPKKKLQQVLEPDLDSISTVQQVFQ</sequence>
<dbReference type="AlphaFoldDB" id="A0A5B7DHR1"/>
<reference evidence="1 2" key="1">
    <citation type="submission" date="2019-05" db="EMBL/GenBank/DDBJ databases">
        <title>Another draft genome of Portunus trituberculatus and its Hox gene families provides insights of decapod evolution.</title>
        <authorList>
            <person name="Jeong J.-H."/>
            <person name="Song I."/>
            <person name="Kim S."/>
            <person name="Choi T."/>
            <person name="Kim D."/>
            <person name="Ryu S."/>
            <person name="Kim W."/>
        </authorList>
    </citation>
    <scope>NUCLEOTIDE SEQUENCE [LARGE SCALE GENOMIC DNA]</scope>
    <source>
        <tissue evidence="1">Muscle</tissue>
    </source>
</reference>
<evidence type="ECO:0000313" key="2">
    <source>
        <dbReference type="Proteomes" id="UP000324222"/>
    </source>
</evidence>
<dbReference type="EMBL" id="VSRR010000896">
    <property type="protein sequence ID" value="MPC20656.1"/>
    <property type="molecule type" value="Genomic_DNA"/>
</dbReference>
<protein>
    <submittedName>
        <fullName evidence="1">Uncharacterized protein</fullName>
    </submittedName>
</protein>